<evidence type="ECO:0000256" key="2">
    <source>
        <dbReference type="ARBA" id="ARBA00093469"/>
    </source>
</evidence>
<evidence type="ECO:0000313" key="5">
    <source>
        <dbReference type="EMBL" id="KAE9149982.1"/>
    </source>
</evidence>
<dbReference type="Proteomes" id="UP000440367">
    <property type="component" value="Unassembled WGS sequence"/>
</dbReference>
<dbReference type="PANTHER" id="PTHR31159:SF1">
    <property type="entry name" value="COMM DOMAIN-CONTAINING PROTEIN 3"/>
    <property type="match status" value="1"/>
</dbReference>
<dbReference type="EMBL" id="QXGB01001206">
    <property type="protein sequence ID" value="KAE9195000.1"/>
    <property type="molecule type" value="Genomic_DNA"/>
</dbReference>
<name>A0A6A3UER3_9STRA</name>
<evidence type="ECO:0000313" key="10">
    <source>
        <dbReference type="Proteomes" id="UP000440367"/>
    </source>
</evidence>
<dbReference type="Proteomes" id="UP000433483">
    <property type="component" value="Unassembled WGS sequence"/>
</dbReference>
<dbReference type="InterPro" id="IPR017920">
    <property type="entry name" value="COMM"/>
</dbReference>
<dbReference type="PANTHER" id="PTHR31159">
    <property type="entry name" value="COMM DOMAIN-CONTAINING PROTEIN 3"/>
    <property type="match status" value="1"/>
</dbReference>
<sequence>MGIDAVAGVLMLATNRRASWRSRPREAAATRPGCKRFQALLLGEVPRMEQVLMDARRQAQEEELAKVLSGNQTKFQFGQPQLKSDPPSDNTKYGDPYQIPNLTSLTTMAGGFASDAAAFLDGDARVVPRHALDLLCSLPPASLQSLASAAASEMTRDLVDSSTSPNAAEQPLPGGHEAFAAMCAIVATCARDGGSRSPAEQRQQLFALGVEDEDLQVKLLTALGAVVPSAETVLENTNFDFAHVVDVTWRLDYVLLSSSAGTVHEPLYFVQLKLQSPSAGSSKLQTMAFSCSVEELRALVYRIQEATNEVEKLAAGTPSQLRTSA</sequence>
<comment type="caution">
    <text evidence="5">The sequence shown here is derived from an EMBL/GenBank/DDBJ whole genome shotgun (WGS) entry which is preliminary data.</text>
</comment>
<dbReference type="Proteomes" id="UP000429523">
    <property type="component" value="Unassembled WGS sequence"/>
</dbReference>
<proteinExistence type="inferred from homology"/>
<keyword evidence="9" id="KW-1185">Reference proteome</keyword>
<evidence type="ECO:0000313" key="7">
    <source>
        <dbReference type="EMBL" id="KAE9246098.1"/>
    </source>
</evidence>
<evidence type="ECO:0000313" key="11">
    <source>
        <dbReference type="Proteomes" id="UP000440732"/>
    </source>
</evidence>
<dbReference type="PROSITE" id="PS51269">
    <property type="entry name" value="COMM"/>
    <property type="match status" value="1"/>
</dbReference>
<dbReference type="Pfam" id="PF07258">
    <property type="entry name" value="COMM_domain"/>
    <property type="match status" value="1"/>
</dbReference>
<dbReference type="InterPro" id="IPR037355">
    <property type="entry name" value="COMMD3"/>
</dbReference>
<evidence type="ECO:0000259" key="3">
    <source>
        <dbReference type="PROSITE" id="PS51269"/>
    </source>
</evidence>
<reference evidence="8 9" key="1">
    <citation type="submission" date="2018-08" db="EMBL/GenBank/DDBJ databases">
        <title>Genomic investigation of the strawberry pathogen Phytophthora fragariae indicates pathogenicity is determined by transcriptional variation in three key races.</title>
        <authorList>
            <person name="Adams T.M."/>
            <person name="Armitage A.D."/>
            <person name="Sobczyk M.K."/>
            <person name="Bates H.J."/>
            <person name="Dunwell J.M."/>
            <person name="Nellist C.F."/>
            <person name="Harrison R.J."/>
        </authorList>
    </citation>
    <scope>NUCLEOTIDE SEQUENCE [LARGE SCALE GENOMIC DNA]</scope>
    <source>
        <strain evidence="7 10">BC-1</strain>
        <strain evidence="6 9">NOV-27</strain>
        <strain evidence="5 11">NOV-5</strain>
        <strain evidence="4 8">NOV-9</strain>
    </source>
</reference>
<evidence type="ECO:0000256" key="1">
    <source>
        <dbReference type="ARBA" id="ARBA00016548"/>
    </source>
</evidence>
<evidence type="ECO:0000313" key="4">
    <source>
        <dbReference type="EMBL" id="KAE8942304.1"/>
    </source>
</evidence>
<organism evidence="5 11">
    <name type="scientific">Phytophthora fragariae</name>
    <dbReference type="NCBI Taxonomy" id="53985"/>
    <lineage>
        <taxon>Eukaryota</taxon>
        <taxon>Sar</taxon>
        <taxon>Stramenopiles</taxon>
        <taxon>Oomycota</taxon>
        <taxon>Peronosporomycetes</taxon>
        <taxon>Peronosporales</taxon>
        <taxon>Peronosporaceae</taxon>
        <taxon>Phytophthora</taxon>
    </lineage>
</organism>
<dbReference type="EMBL" id="QXGA01000211">
    <property type="protein sequence ID" value="KAE9149982.1"/>
    <property type="molecule type" value="Genomic_DNA"/>
</dbReference>
<evidence type="ECO:0000313" key="9">
    <source>
        <dbReference type="Proteomes" id="UP000433483"/>
    </source>
</evidence>
<gene>
    <name evidence="7" type="ORF">PF002_g6925</name>
    <name evidence="6" type="ORF">PF005_g17457</name>
    <name evidence="5" type="ORF">PF006_g5605</name>
    <name evidence="4" type="ORF">PF009_g7932</name>
</gene>
<evidence type="ECO:0000313" key="6">
    <source>
        <dbReference type="EMBL" id="KAE9195000.1"/>
    </source>
</evidence>
<dbReference type="AlphaFoldDB" id="A0A6A3UER3"/>
<protein>
    <recommendedName>
        <fullName evidence="1">COMM domain-containing protein 3</fullName>
    </recommendedName>
</protein>
<comment type="similarity">
    <text evidence="2">Belongs to the COMM domain-containing protein 3 family.</text>
</comment>
<evidence type="ECO:0000313" key="8">
    <source>
        <dbReference type="Proteomes" id="UP000429523"/>
    </source>
</evidence>
<dbReference type="OrthoDB" id="1917519at2759"/>
<accession>A0A6A3UER3</accession>
<dbReference type="EMBL" id="QXGD01000248">
    <property type="protein sequence ID" value="KAE9246098.1"/>
    <property type="molecule type" value="Genomic_DNA"/>
</dbReference>
<feature type="domain" description="COMM" evidence="3">
    <location>
        <begin position="243"/>
        <end position="314"/>
    </location>
</feature>
<dbReference type="Proteomes" id="UP000440732">
    <property type="component" value="Unassembled WGS sequence"/>
</dbReference>
<dbReference type="GO" id="GO:0006814">
    <property type="term" value="P:sodium ion transport"/>
    <property type="evidence" value="ECO:0007669"/>
    <property type="project" value="InterPro"/>
</dbReference>
<dbReference type="EMBL" id="QXGF01000313">
    <property type="protein sequence ID" value="KAE8942304.1"/>
    <property type="molecule type" value="Genomic_DNA"/>
</dbReference>